<dbReference type="GO" id="GO:0010333">
    <property type="term" value="F:terpene synthase activity"/>
    <property type="evidence" value="ECO:0007669"/>
    <property type="project" value="InterPro"/>
</dbReference>
<comment type="cofactor">
    <cofactor evidence="2">
        <name>Mg(2+)</name>
        <dbReference type="ChEBI" id="CHEBI:18420"/>
    </cofactor>
</comment>
<dbReference type="GO" id="GO:0046872">
    <property type="term" value="F:metal ion binding"/>
    <property type="evidence" value="ECO:0007669"/>
    <property type="project" value="UniProtKB-KW"/>
</dbReference>
<evidence type="ECO:0000313" key="4">
    <source>
        <dbReference type="EMBL" id="KAH7284473.1"/>
    </source>
</evidence>
<protein>
    <recommendedName>
        <fullName evidence="2">Terpene synthase</fullName>
        <ecNumber evidence="2">4.2.3.-</ecNumber>
    </recommendedName>
</protein>
<keyword evidence="2" id="KW-0456">Lyase</keyword>
<comment type="caution">
    <text evidence="4">The sequence shown here is derived from an EMBL/GenBank/DDBJ whole genome shotgun (WGS) entry which is preliminary data.</text>
</comment>
<gene>
    <name evidence="4" type="ORF">KP509_34G055600</name>
</gene>
<dbReference type="OrthoDB" id="2861623at2759"/>
<dbReference type="Pfam" id="PF19086">
    <property type="entry name" value="Terpene_syn_C_2"/>
    <property type="match status" value="1"/>
</dbReference>
<dbReference type="InterPro" id="IPR034686">
    <property type="entry name" value="Terpene_cyclase-like_2"/>
</dbReference>
<comment type="similarity">
    <text evidence="1 2">Belongs to the terpene synthase family.</text>
</comment>
<dbReference type="PANTHER" id="PTHR35201:SF4">
    <property type="entry name" value="BETA-PINACENE SYNTHASE-RELATED"/>
    <property type="match status" value="1"/>
</dbReference>
<evidence type="ECO:0000313" key="5">
    <source>
        <dbReference type="Proteomes" id="UP000825935"/>
    </source>
</evidence>
<dbReference type="SUPFAM" id="SSF48576">
    <property type="entry name" value="Terpenoid synthases"/>
    <property type="match status" value="1"/>
</dbReference>
<keyword evidence="2" id="KW-0460">Magnesium</keyword>
<name>A0A8T2QM43_CERRI</name>
<evidence type="ECO:0000256" key="1">
    <source>
        <dbReference type="ARBA" id="ARBA00006333"/>
    </source>
</evidence>
<proteinExistence type="inferred from homology"/>
<dbReference type="InterPro" id="IPR008949">
    <property type="entry name" value="Isoprenoid_synthase_dom_sf"/>
</dbReference>
<dbReference type="PANTHER" id="PTHR35201">
    <property type="entry name" value="TERPENE SYNTHASE"/>
    <property type="match status" value="1"/>
</dbReference>
<feature type="region of interest" description="Disordered" evidence="3">
    <location>
        <begin position="1"/>
        <end position="22"/>
    </location>
</feature>
<dbReference type="GO" id="GO:0008299">
    <property type="term" value="P:isoprenoid biosynthetic process"/>
    <property type="evidence" value="ECO:0007669"/>
    <property type="project" value="UniProtKB-ARBA"/>
</dbReference>
<evidence type="ECO:0000256" key="2">
    <source>
        <dbReference type="RuleBase" id="RU366034"/>
    </source>
</evidence>
<sequence length="317" mass="35692">MEPQTDATAFEPHAHKPDGQLSSMENAMSEDLGLLAQVHNIVIPPIPCSFHWRNHPDNRALKEVSEAWLLARFTNIPGADGRPSSFAAEHLIKSAFYLLATLSYPDGISERMPQVMNMMCWIFVMDTVLDDSTELGADPERADKLVESVLPVFRDTYVQANRTTPQLGGILTAIAAYQGFELDDEALAHPLFLEFHKNWIQHISITNDVISFKKEYMEGDFFNIVSLLYFQKLYDPQRNSEGPAPTLQDAILEAIRECKELISTSGMEQYLVGASMWLSGSVYWHLVSGRYGVYFTLYISDKCIQTHLGGSHLDEPT</sequence>
<dbReference type="AlphaFoldDB" id="A0A8T2QM43"/>
<dbReference type="EC" id="4.2.3.-" evidence="2"/>
<dbReference type="EMBL" id="CM035439">
    <property type="protein sequence ID" value="KAH7284473.1"/>
    <property type="molecule type" value="Genomic_DNA"/>
</dbReference>
<keyword evidence="5" id="KW-1185">Reference proteome</keyword>
<dbReference type="Proteomes" id="UP000825935">
    <property type="component" value="Chromosome 34"/>
</dbReference>
<dbReference type="Gene3D" id="1.10.600.10">
    <property type="entry name" value="Farnesyl Diphosphate Synthase"/>
    <property type="match status" value="2"/>
</dbReference>
<evidence type="ECO:0000256" key="3">
    <source>
        <dbReference type="SAM" id="MobiDB-lite"/>
    </source>
</evidence>
<organism evidence="4 5">
    <name type="scientific">Ceratopteris richardii</name>
    <name type="common">Triangle waterfern</name>
    <dbReference type="NCBI Taxonomy" id="49495"/>
    <lineage>
        <taxon>Eukaryota</taxon>
        <taxon>Viridiplantae</taxon>
        <taxon>Streptophyta</taxon>
        <taxon>Embryophyta</taxon>
        <taxon>Tracheophyta</taxon>
        <taxon>Polypodiopsida</taxon>
        <taxon>Polypodiidae</taxon>
        <taxon>Polypodiales</taxon>
        <taxon>Pteridineae</taxon>
        <taxon>Pteridaceae</taxon>
        <taxon>Parkerioideae</taxon>
        <taxon>Ceratopteris</taxon>
    </lineage>
</organism>
<keyword evidence="2" id="KW-0479">Metal-binding</keyword>
<accession>A0A8T2QM43</accession>
<reference evidence="4" key="1">
    <citation type="submission" date="2021-08" db="EMBL/GenBank/DDBJ databases">
        <title>WGS assembly of Ceratopteris richardii.</title>
        <authorList>
            <person name="Marchant D.B."/>
            <person name="Chen G."/>
            <person name="Jenkins J."/>
            <person name="Shu S."/>
            <person name="Leebens-Mack J."/>
            <person name="Grimwood J."/>
            <person name="Schmutz J."/>
            <person name="Soltis P."/>
            <person name="Soltis D."/>
            <person name="Chen Z.-H."/>
        </authorList>
    </citation>
    <scope>NUCLEOTIDE SEQUENCE</scope>
    <source>
        <strain evidence="4">Whitten #5841</strain>
        <tissue evidence="4">Leaf</tissue>
    </source>
</reference>